<evidence type="ECO:0000313" key="2">
    <source>
        <dbReference type="Proteomes" id="UP000759537"/>
    </source>
</evidence>
<accession>A0A9P5JUN7</accession>
<feature type="non-terminal residue" evidence="1">
    <location>
        <position position="1"/>
    </location>
</feature>
<protein>
    <recommendedName>
        <fullName evidence="3">ATP-dependent DNA helicase</fullName>
    </recommendedName>
</protein>
<organism evidence="1 2">
    <name type="scientific">Russula ochroleuca</name>
    <dbReference type="NCBI Taxonomy" id="152965"/>
    <lineage>
        <taxon>Eukaryota</taxon>
        <taxon>Fungi</taxon>
        <taxon>Dikarya</taxon>
        <taxon>Basidiomycota</taxon>
        <taxon>Agaricomycotina</taxon>
        <taxon>Agaricomycetes</taxon>
        <taxon>Russulales</taxon>
        <taxon>Russulaceae</taxon>
        <taxon>Russula</taxon>
    </lineage>
</organism>
<dbReference type="EMBL" id="WHVB01000061">
    <property type="protein sequence ID" value="KAF8463818.1"/>
    <property type="molecule type" value="Genomic_DNA"/>
</dbReference>
<keyword evidence="2" id="KW-1185">Reference proteome</keyword>
<dbReference type="AlphaFoldDB" id="A0A9P5JUN7"/>
<proteinExistence type="predicted"/>
<reference evidence="1" key="2">
    <citation type="journal article" date="2020" name="Nat. Commun.">
        <title>Large-scale genome sequencing of mycorrhizal fungi provides insights into the early evolution of symbiotic traits.</title>
        <authorList>
            <person name="Miyauchi S."/>
            <person name="Kiss E."/>
            <person name="Kuo A."/>
            <person name="Drula E."/>
            <person name="Kohler A."/>
            <person name="Sanchez-Garcia M."/>
            <person name="Morin E."/>
            <person name="Andreopoulos B."/>
            <person name="Barry K.W."/>
            <person name="Bonito G."/>
            <person name="Buee M."/>
            <person name="Carver A."/>
            <person name="Chen C."/>
            <person name="Cichocki N."/>
            <person name="Clum A."/>
            <person name="Culley D."/>
            <person name="Crous P.W."/>
            <person name="Fauchery L."/>
            <person name="Girlanda M."/>
            <person name="Hayes R.D."/>
            <person name="Keri Z."/>
            <person name="LaButti K."/>
            <person name="Lipzen A."/>
            <person name="Lombard V."/>
            <person name="Magnuson J."/>
            <person name="Maillard F."/>
            <person name="Murat C."/>
            <person name="Nolan M."/>
            <person name="Ohm R.A."/>
            <person name="Pangilinan J."/>
            <person name="Pereira M.F."/>
            <person name="Perotto S."/>
            <person name="Peter M."/>
            <person name="Pfister S."/>
            <person name="Riley R."/>
            <person name="Sitrit Y."/>
            <person name="Stielow J.B."/>
            <person name="Szollosi G."/>
            <person name="Zifcakova L."/>
            <person name="Stursova M."/>
            <person name="Spatafora J.W."/>
            <person name="Tedersoo L."/>
            <person name="Vaario L.M."/>
            <person name="Yamada A."/>
            <person name="Yan M."/>
            <person name="Wang P."/>
            <person name="Xu J."/>
            <person name="Bruns T."/>
            <person name="Baldrian P."/>
            <person name="Vilgalys R."/>
            <person name="Dunand C."/>
            <person name="Henrissat B."/>
            <person name="Grigoriev I.V."/>
            <person name="Hibbett D."/>
            <person name="Nagy L.G."/>
            <person name="Martin F.M."/>
        </authorList>
    </citation>
    <scope>NUCLEOTIDE SEQUENCE</scope>
    <source>
        <strain evidence="1">Prilba</strain>
    </source>
</reference>
<evidence type="ECO:0000313" key="1">
    <source>
        <dbReference type="EMBL" id="KAF8463818.1"/>
    </source>
</evidence>
<dbReference type="Proteomes" id="UP000759537">
    <property type="component" value="Unassembled WGS sequence"/>
</dbReference>
<dbReference type="OrthoDB" id="3353471at2759"/>
<sequence>NFSIDRHLVKKVKVVITGVGNHIIIVKVLRDCPSLAEMAEEDIILPRISFMHTLHSGHTLLCQQFPLAPAYSTTFHSCEGLTYDKIGIDLTRPVFTHRQLYSALSRVRCRTDAKVRLQVEERMTTNITYSAFRKSCCTSFFESKIEKN</sequence>
<gene>
    <name evidence="1" type="ORF">DFH94DRAFT_640346</name>
</gene>
<reference evidence="1" key="1">
    <citation type="submission" date="2019-10" db="EMBL/GenBank/DDBJ databases">
        <authorList>
            <consortium name="DOE Joint Genome Institute"/>
            <person name="Kuo A."/>
            <person name="Miyauchi S."/>
            <person name="Kiss E."/>
            <person name="Drula E."/>
            <person name="Kohler A."/>
            <person name="Sanchez-Garcia M."/>
            <person name="Andreopoulos B."/>
            <person name="Barry K.W."/>
            <person name="Bonito G."/>
            <person name="Buee M."/>
            <person name="Carver A."/>
            <person name="Chen C."/>
            <person name="Cichocki N."/>
            <person name="Clum A."/>
            <person name="Culley D."/>
            <person name="Crous P.W."/>
            <person name="Fauchery L."/>
            <person name="Girlanda M."/>
            <person name="Hayes R."/>
            <person name="Keri Z."/>
            <person name="LaButti K."/>
            <person name="Lipzen A."/>
            <person name="Lombard V."/>
            <person name="Magnuson J."/>
            <person name="Maillard F."/>
            <person name="Morin E."/>
            <person name="Murat C."/>
            <person name="Nolan M."/>
            <person name="Ohm R."/>
            <person name="Pangilinan J."/>
            <person name="Pereira M."/>
            <person name="Perotto S."/>
            <person name="Peter M."/>
            <person name="Riley R."/>
            <person name="Sitrit Y."/>
            <person name="Stielow B."/>
            <person name="Szollosi G."/>
            <person name="Zifcakova L."/>
            <person name="Stursova M."/>
            <person name="Spatafora J.W."/>
            <person name="Tedersoo L."/>
            <person name="Vaario L.-M."/>
            <person name="Yamada A."/>
            <person name="Yan M."/>
            <person name="Wang P."/>
            <person name="Xu J."/>
            <person name="Bruns T."/>
            <person name="Baldrian P."/>
            <person name="Vilgalys R."/>
            <person name="Henrissat B."/>
            <person name="Grigoriev I.V."/>
            <person name="Hibbett D."/>
            <person name="Nagy L.G."/>
            <person name="Martin F.M."/>
        </authorList>
    </citation>
    <scope>NUCLEOTIDE SEQUENCE</scope>
    <source>
        <strain evidence="1">Prilba</strain>
    </source>
</reference>
<name>A0A9P5JUN7_9AGAM</name>
<comment type="caution">
    <text evidence="1">The sequence shown here is derived from an EMBL/GenBank/DDBJ whole genome shotgun (WGS) entry which is preliminary data.</text>
</comment>
<evidence type="ECO:0008006" key="3">
    <source>
        <dbReference type="Google" id="ProtNLM"/>
    </source>
</evidence>
<dbReference type="InterPro" id="IPR027417">
    <property type="entry name" value="P-loop_NTPase"/>
</dbReference>
<dbReference type="SUPFAM" id="SSF52540">
    <property type="entry name" value="P-loop containing nucleoside triphosphate hydrolases"/>
    <property type="match status" value="1"/>
</dbReference>